<dbReference type="PROSITE" id="PS51898">
    <property type="entry name" value="TYR_RECOMBINASE"/>
    <property type="match status" value="1"/>
</dbReference>
<dbReference type="GO" id="GO:0015074">
    <property type="term" value="P:DNA integration"/>
    <property type="evidence" value="ECO:0007669"/>
    <property type="project" value="InterPro"/>
</dbReference>
<dbReference type="GO" id="GO:0006310">
    <property type="term" value="P:DNA recombination"/>
    <property type="evidence" value="ECO:0007669"/>
    <property type="project" value="UniProtKB-KW"/>
</dbReference>
<evidence type="ECO:0000256" key="1">
    <source>
        <dbReference type="ARBA" id="ARBA00008857"/>
    </source>
</evidence>
<dbReference type="EMBL" id="FLUL01000002">
    <property type="protein sequence ID" value="SBW10342.1"/>
    <property type="molecule type" value="Genomic_DNA"/>
</dbReference>
<evidence type="ECO:0000313" key="5">
    <source>
        <dbReference type="EMBL" id="SBV93589.1"/>
    </source>
</evidence>
<reference evidence="7" key="1">
    <citation type="submission" date="2016-04" db="EMBL/GenBank/DDBJ databases">
        <authorList>
            <person name="Evans L.H."/>
            <person name="Alamgir A."/>
            <person name="Owens N."/>
            <person name="Weber N.D."/>
            <person name="Virtaneva K."/>
            <person name="Barbian K."/>
            <person name="Babar A."/>
            <person name="Rosenke K."/>
        </authorList>
    </citation>
    <scope>NUCLEOTIDE SEQUENCE</scope>
    <source>
        <strain evidence="7">86-2</strain>
    </source>
</reference>
<comment type="similarity">
    <text evidence="1">Belongs to the 'phage' integrase family.</text>
</comment>
<evidence type="ECO:0000259" key="4">
    <source>
        <dbReference type="PROSITE" id="PS51898"/>
    </source>
</evidence>
<sequence>MEKIKPKELVSLLNKELARMQYKKTSLVQHRRNWAKLVMFFETKQEEYFSMKTAMEYLEGKCDFFTKERADKLTPSNTWLYRSIKMLCDFHQHGTLLHRHIRTRFTVNNAFHLELLTEFHTNCVSMDYATSTTKGYIRTVSKLLSFIESRELIAKDINPGILVDYVKTLLGYSPKMVEFMFCGIRAFLRFLKASGYTNTDLSSSLPTVKIPQKARIPSIWDPADLKKLLDTIDRGNPSGKRDYAIILLASRIGMRCVDIKSLKFNDIKWDENRIEIIQKKTGRPVTYPLPREIGWALIDYIQKGRPNCEDKNVFVRHTAPICPFGDSSRLLDMIKKYMKMAHISMPQNKKFGMHSLRHTYATSLMERHVPIEEIAQLMGHVDPTTTAIYLKSSLNLLKECTLNIDNL</sequence>
<evidence type="ECO:0000313" key="8">
    <source>
        <dbReference type="EMBL" id="SBW10342.1"/>
    </source>
</evidence>
<feature type="domain" description="Tyr recombinase" evidence="4">
    <location>
        <begin position="215"/>
        <end position="402"/>
    </location>
</feature>
<accession>A0A212K0T6</accession>
<dbReference type="PANTHER" id="PTHR30349:SF41">
    <property type="entry name" value="INTEGRASE_RECOMBINASE PROTEIN MJ0367-RELATED"/>
    <property type="match status" value="1"/>
</dbReference>
<dbReference type="RefSeq" id="WP_080904112.1">
    <property type="nucleotide sequence ID" value="NZ_CALESN010000129.1"/>
</dbReference>
<proteinExistence type="inferred from homology"/>
<evidence type="ECO:0000256" key="2">
    <source>
        <dbReference type="ARBA" id="ARBA00023125"/>
    </source>
</evidence>
<dbReference type="InterPro" id="IPR002104">
    <property type="entry name" value="Integrase_catalytic"/>
</dbReference>
<dbReference type="EMBL" id="FLUL01000001">
    <property type="protein sequence ID" value="SBV93589.1"/>
    <property type="molecule type" value="Genomic_DNA"/>
</dbReference>
<dbReference type="EMBL" id="FLUL01000001">
    <property type="protein sequence ID" value="SBV96204.1"/>
    <property type="molecule type" value="Genomic_DNA"/>
</dbReference>
<evidence type="ECO:0000256" key="3">
    <source>
        <dbReference type="ARBA" id="ARBA00023172"/>
    </source>
</evidence>
<name>A0A212K0T6_9BACT</name>
<dbReference type="GO" id="GO:0003677">
    <property type="term" value="F:DNA binding"/>
    <property type="evidence" value="ECO:0007669"/>
    <property type="project" value="UniProtKB-KW"/>
</dbReference>
<keyword evidence="2" id="KW-0238">DNA-binding</keyword>
<dbReference type="Pfam" id="PF00589">
    <property type="entry name" value="Phage_integrase"/>
    <property type="match status" value="1"/>
</dbReference>
<evidence type="ECO:0000313" key="7">
    <source>
        <dbReference type="EMBL" id="SBW05266.1"/>
    </source>
</evidence>
<dbReference type="InterPro" id="IPR010998">
    <property type="entry name" value="Integrase_recombinase_N"/>
</dbReference>
<dbReference type="EMBL" id="FLUL01000001">
    <property type="protein sequence ID" value="SBW05266.1"/>
    <property type="molecule type" value="Genomic_DNA"/>
</dbReference>
<dbReference type="PANTHER" id="PTHR30349">
    <property type="entry name" value="PHAGE INTEGRASE-RELATED"/>
    <property type="match status" value="1"/>
</dbReference>
<dbReference type="AlphaFoldDB" id="A0A212K0T6"/>
<evidence type="ECO:0000313" key="6">
    <source>
        <dbReference type="EMBL" id="SBV96204.1"/>
    </source>
</evidence>
<dbReference type="InterPro" id="IPR050090">
    <property type="entry name" value="Tyrosine_recombinase_XerCD"/>
</dbReference>
<dbReference type="InterPro" id="IPR011010">
    <property type="entry name" value="DNA_brk_join_enz"/>
</dbReference>
<gene>
    <name evidence="5" type="ORF">KL86DYS2_10568</name>
    <name evidence="6" type="ORF">KL86DYS2_11051</name>
    <name evidence="7" type="ORF">KL86DYS2_12760</name>
    <name evidence="8" type="ORF">KL86DYS2_20046</name>
</gene>
<organism evidence="7">
    <name type="scientific">uncultured Dysgonomonas sp</name>
    <dbReference type="NCBI Taxonomy" id="206096"/>
    <lineage>
        <taxon>Bacteria</taxon>
        <taxon>Pseudomonadati</taxon>
        <taxon>Bacteroidota</taxon>
        <taxon>Bacteroidia</taxon>
        <taxon>Bacteroidales</taxon>
        <taxon>Dysgonomonadaceae</taxon>
        <taxon>Dysgonomonas</taxon>
        <taxon>environmental samples</taxon>
    </lineage>
</organism>
<protein>
    <recommendedName>
        <fullName evidence="4">Tyr recombinase domain-containing protein</fullName>
    </recommendedName>
</protein>
<dbReference type="Gene3D" id="1.10.150.130">
    <property type="match status" value="1"/>
</dbReference>
<dbReference type="Gene3D" id="1.10.443.10">
    <property type="entry name" value="Intergrase catalytic core"/>
    <property type="match status" value="1"/>
</dbReference>
<dbReference type="SUPFAM" id="SSF56349">
    <property type="entry name" value="DNA breaking-rejoining enzymes"/>
    <property type="match status" value="1"/>
</dbReference>
<dbReference type="CDD" id="cd01188">
    <property type="entry name" value="INT_RitA_C_like"/>
    <property type="match status" value="1"/>
</dbReference>
<keyword evidence="3" id="KW-0233">DNA recombination</keyword>
<dbReference type="InterPro" id="IPR013762">
    <property type="entry name" value="Integrase-like_cat_sf"/>
</dbReference>